<organism evidence="1 2">
    <name type="scientific">Corynebacterium heidelbergense</name>
    <dbReference type="NCBI Taxonomy" id="2055947"/>
    <lineage>
        <taxon>Bacteria</taxon>
        <taxon>Bacillati</taxon>
        <taxon>Actinomycetota</taxon>
        <taxon>Actinomycetes</taxon>
        <taxon>Mycobacteriales</taxon>
        <taxon>Corynebacteriaceae</taxon>
        <taxon>Corynebacterium</taxon>
    </lineage>
</organism>
<dbReference type="Proteomes" id="UP000251577">
    <property type="component" value="Unassembled WGS sequence"/>
</dbReference>
<dbReference type="Pfam" id="PF14539">
    <property type="entry name" value="DUF4442"/>
    <property type="match status" value="1"/>
</dbReference>
<evidence type="ECO:0000313" key="2">
    <source>
        <dbReference type="Proteomes" id="UP000251577"/>
    </source>
</evidence>
<dbReference type="Gene3D" id="3.10.129.10">
    <property type="entry name" value="Hotdog Thioesterase"/>
    <property type="match status" value="1"/>
</dbReference>
<accession>A0A364V8J0</accession>
<evidence type="ECO:0000313" key="1">
    <source>
        <dbReference type="EMBL" id="RAV32983.1"/>
    </source>
</evidence>
<dbReference type="InterPro" id="IPR029069">
    <property type="entry name" value="HotDog_dom_sf"/>
</dbReference>
<dbReference type="RefSeq" id="WP_113629994.1">
    <property type="nucleotide sequence ID" value="NZ_QHCV01000005.1"/>
</dbReference>
<proteinExistence type="predicted"/>
<dbReference type="AlphaFoldDB" id="A0A364V8J0"/>
<name>A0A364V8J0_9CORY</name>
<evidence type="ECO:0008006" key="3">
    <source>
        <dbReference type="Google" id="ProtNLM"/>
    </source>
</evidence>
<gene>
    <name evidence="1" type="ORF">DLJ54_00875</name>
</gene>
<comment type="caution">
    <text evidence="1">The sequence shown here is derived from an EMBL/GenBank/DDBJ whole genome shotgun (WGS) entry which is preliminary data.</text>
</comment>
<protein>
    <recommendedName>
        <fullName evidence="3">DUF4442 domain-containing protein</fullName>
    </recommendedName>
</protein>
<dbReference type="EMBL" id="QHCV01000005">
    <property type="protein sequence ID" value="RAV32983.1"/>
    <property type="molecule type" value="Genomic_DNA"/>
</dbReference>
<dbReference type="InterPro" id="IPR027961">
    <property type="entry name" value="DUF4442"/>
</dbReference>
<keyword evidence="2" id="KW-1185">Reference proteome</keyword>
<dbReference type="SUPFAM" id="SSF54637">
    <property type="entry name" value="Thioesterase/thiol ester dehydrase-isomerase"/>
    <property type="match status" value="1"/>
</dbReference>
<sequence>MGFVKNLLHPSRLAAQALSSPQLARRMMSAWTPLFGSGIRITHIEPDWSGGRLELRLNFLNLNMHAAAFGGTLFSMTDVLFGTLVNRRMGKDFEAWTRTGTFQFLAPGRNGAYLEVEVSDELIAWIKECIAEDGYCNVPYTTVVRNRDGSVVGIGQQDLHVRPRGGGKRAPVPEQARRPRGLVLEALATSLVWQAFRDHPETLTVLMSEQRRIPAPEEQMRHVAAAVLEKSEMTREDLLGMGIPQELLPQ</sequence>
<reference evidence="1 2" key="1">
    <citation type="journal article" date="2018" name="Syst. Appl. Microbiol.">
        <title>Corynebacterium heidelbergense sp. nov., isolated from the preen glands of Egyptian geese (Alopochen aegyptiacus).</title>
        <authorList>
            <person name="Braun M.S."/>
            <person name="Wang E."/>
            <person name="Zimmermann S."/>
            <person name="Wink M."/>
        </authorList>
    </citation>
    <scope>NUCLEOTIDE SEQUENCE [LARGE SCALE GENOMIC DNA]</scope>
    <source>
        <strain evidence="1 2">647</strain>
    </source>
</reference>